<gene>
    <name evidence="1" type="ORF">EJ73_01986</name>
</gene>
<name>A0A318HS97_9BACT</name>
<protein>
    <submittedName>
        <fullName evidence="1">Uncharacterized protein</fullName>
    </submittedName>
</protein>
<accession>A0A318HS97</accession>
<evidence type="ECO:0000313" key="2">
    <source>
        <dbReference type="Proteomes" id="UP000248314"/>
    </source>
</evidence>
<evidence type="ECO:0000313" key="1">
    <source>
        <dbReference type="EMBL" id="PXX20993.1"/>
    </source>
</evidence>
<organism evidence="1 2">
    <name type="scientific">Hoylesella shahii DSM 15611 = JCM 12083</name>
    <dbReference type="NCBI Taxonomy" id="1122991"/>
    <lineage>
        <taxon>Bacteria</taxon>
        <taxon>Pseudomonadati</taxon>
        <taxon>Bacteroidota</taxon>
        <taxon>Bacteroidia</taxon>
        <taxon>Bacteroidales</taxon>
        <taxon>Prevotellaceae</taxon>
        <taxon>Hoylesella</taxon>
    </lineage>
</organism>
<comment type="caution">
    <text evidence="1">The sequence shown here is derived from an EMBL/GenBank/DDBJ whole genome shotgun (WGS) entry which is preliminary data.</text>
</comment>
<sequence length="187" mass="21271">MIVVLVVVAGCHYTSKPRTVDSEQARLYPRVPYEAIKDNKDSLDFILSLEAFYEEFGKDKKPYQLSVDEMKMAKKILEKYVEDGGNNLVAEPKASAKMGKEGCDVMENIKPLPLTHYYKQYLGYEQKGHHIVEINLLAFVYVNYGESVSAYLQRVYSLPHDGGKHFGRVLVDLTDKKVIRFSLNAVA</sequence>
<reference evidence="1 2" key="1">
    <citation type="submission" date="2018-05" db="EMBL/GenBank/DDBJ databases">
        <title>Genomic Encyclopedia of Type Strains, Phase I: the one thousand microbial genomes (KMG-I) project.</title>
        <authorList>
            <person name="Kyrpides N."/>
        </authorList>
    </citation>
    <scope>NUCLEOTIDE SEQUENCE [LARGE SCALE GENOMIC DNA]</scope>
    <source>
        <strain evidence="1 2">DSM 15611</strain>
    </source>
</reference>
<dbReference type="AlphaFoldDB" id="A0A318HS97"/>
<dbReference type="Proteomes" id="UP000248314">
    <property type="component" value="Unassembled WGS sequence"/>
</dbReference>
<keyword evidence="2" id="KW-1185">Reference proteome</keyword>
<dbReference type="EMBL" id="QJJX01000025">
    <property type="protein sequence ID" value="PXX20993.1"/>
    <property type="molecule type" value="Genomic_DNA"/>
</dbReference>
<proteinExistence type="predicted"/>